<keyword evidence="2" id="KW-1003">Cell membrane</keyword>
<evidence type="ECO:0000313" key="7">
    <source>
        <dbReference type="EMBL" id="QTR44880.1"/>
    </source>
</evidence>
<keyword evidence="3 6" id="KW-0812">Transmembrane</keyword>
<feature type="transmembrane region" description="Helical" evidence="6">
    <location>
        <begin position="190"/>
        <end position="208"/>
    </location>
</feature>
<feature type="transmembrane region" description="Helical" evidence="6">
    <location>
        <begin position="465"/>
        <end position="486"/>
    </location>
</feature>
<feature type="transmembrane region" description="Helical" evidence="6">
    <location>
        <begin position="229"/>
        <end position="248"/>
    </location>
</feature>
<feature type="transmembrane region" description="Helical" evidence="6">
    <location>
        <begin position="268"/>
        <end position="293"/>
    </location>
</feature>
<dbReference type="InterPro" id="IPR050833">
    <property type="entry name" value="Poly_Biosynth_Transport"/>
</dbReference>
<organism evidence="7 8">
    <name type="scientific">Thiothrix litoralis</name>
    <dbReference type="NCBI Taxonomy" id="2891210"/>
    <lineage>
        <taxon>Bacteria</taxon>
        <taxon>Pseudomonadati</taxon>
        <taxon>Pseudomonadota</taxon>
        <taxon>Gammaproteobacteria</taxon>
        <taxon>Thiotrichales</taxon>
        <taxon>Thiotrichaceae</taxon>
        <taxon>Thiothrix</taxon>
    </lineage>
</organism>
<dbReference type="PANTHER" id="PTHR30250:SF26">
    <property type="entry name" value="PSMA PROTEIN"/>
    <property type="match status" value="1"/>
</dbReference>
<evidence type="ECO:0000256" key="3">
    <source>
        <dbReference type="ARBA" id="ARBA00022692"/>
    </source>
</evidence>
<dbReference type="Proteomes" id="UP000672039">
    <property type="component" value="Chromosome"/>
</dbReference>
<evidence type="ECO:0000313" key="8">
    <source>
        <dbReference type="Proteomes" id="UP000672039"/>
    </source>
</evidence>
<reference evidence="7 8" key="1">
    <citation type="submission" date="2021-04" db="EMBL/GenBank/DDBJ databases">
        <title>Genomics, taxonomy and metabolism of representatives of sulfur bacteria of the genus Thiothrix: Thiothrix fructosivorans QT, Thiothrix unzii A1T and three new species, Thiothrix subterranea sp. nov., Thiothrix litoralis sp. nov. and 'Candidatus Thiothrix anitrata' sp. nov.</title>
        <authorList>
            <person name="Ravin N.V."/>
            <person name="Smolyakov D."/>
            <person name="Rudenko T.S."/>
            <person name="Mardanov A.V."/>
            <person name="Beletsky A.V."/>
            <person name="Markov N.D."/>
            <person name="Fomenkov A.I."/>
            <person name="Roberts R.J."/>
            <person name="Karnachuk O.V."/>
            <person name="Novikov A."/>
            <person name="Grabovich M.Y."/>
        </authorList>
    </citation>
    <scope>NUCLEOTIDE SEQUENCE [LARGE SCALE GENOMIC DNA]</scope>
    <source>
        <strain evidence="7 8">AS</strain>
    </source>
</reference>
<feature type="transmembrane region" description="Helical" evidence="6">
    <location>
        <begin position="163"/>
        <end position="184"/>
    </location>
</feature>
<evidence type="ECO:0000256" key="2">
    <source>
        <dbReference type="ARBA" id="ARBA00022475"/>
    </source>
</evidence>
<accession>A0ABX7WVB9</accession>
<sequence length="506" mass="55813">MDEVPVQLKNARKNVIFSGFGYALPLLAALATIPIMVGALGADLYGLYVICTSLIGFMTLVDLGIGQTVIKYVAEYEATNKRAKVQPVLNVALLIYLLIGLLSAVCLFVFSSNLAAALYDDPQKQVLAHRVLQITAFPLFFSYMNQFFLNVCKAYHRFDLPAVVHNSGNLGGIVLASVLLLLGYGLQEVMWGYVVIQGLALTAGYTACRHVLPATIRLQLAFDKKLFDEIVSFSFYTFIGNFVSSVAARADKLFIGMILGTEAVTYYQIPFTIAQMANGIIHALVNIAFPRFSEMFATDNKQGLLSLYRKVGQVMSLISMVIAVLLITVGGNFLALWISPEFAQHATLTLQIIALYFFLHSNTVTGYWVLQGGGEAKLTALIAVIGTVSYFVGMYYLGEHYAHNGVAFALFLLLLAVPLQYVWIARYVGHRVVEYIVQLVIFAVLGYFMLYGLEIVNDWLNNHLLEILVDGVLGLLVLIVGGYWLLKRKDSEGEGFETPPLLKGRS</sequence>
<evidence type="ECO:0000256" key="1">
    <source>
        <dbReference type="ARBA" id="ARBA00004651"/>
    </source>
</evidence>
<feature type="transmembrane region" description="Helical" evidence="6">
    <location>
        <begin position="45"/>
        <end position="66"/>
    </location>
</feature>
<feature type="transmembrane region" description="Helical" evidence="6">
    <location>
        <begin position="131"/>
        <end position="151"/>
    </location>
</feature>
<keyword evidence="4 6" id="KW-1133">Transmembrane helix</keyword>
<comment type="subcellular location">
    <subcellularLocation>
        <location evidence="1">Cell membrane</location>
        <topology evidence="1">Multi-pass membrane protein</topology>
    </subcellularLocation>
</comment>
<feature type="transmembrane region" description="Helical" evidence="6">
    <location>
        <begin position="87"/>
        <end position="111"/>
    </location>
</feature>
<dbReference type="RefSeq" id="WP_210221323.1">
    <property type="nucleotide sequence ID" value="NZ_CP072801.1"/>
</dbReference>
<gene>
    <name evidence="7" type="ORF">J9253_12720</name>
</gene>
<name>A0ABX7WVB9_9GAMM</name>
<keyword evidence="5 6" id="KW-0472">Membrane</keyword>
<feature type="transmembrane region" description="Helical" evidence="6">
    <location>
        <begin position="404"/>
        <end position="423"/>
    </location>
</feature>
<proteinExistence type="predicted"/>
<feature type="transmembrane region" description="Helical" evidence="6">
    <location>
        <begin position="350"/>
        <end position="370"/>
    </location>
</feature>
<protein>
    <submittedName>
        <fullName evidence="7">Oligosaccharide flippase family protein</fullName>
    </submittedName>
</protein>
<dbReference type="PANTHER" id="PTHR30250">
    <property type="entry name" value="PST FAMILY PREDICTED COLANIC ACID TRANSPORTER"/>
    <property type="match status" value="1"/>
</dbReference>
<evidence type="ECO:0000256" key="5">
    <source>
        <dbReference type="ARBA" id="ARBA00023136"/>
    </source>
</evidence>
<keyword evidence="8" id="KW-1185">Reference proteome</keyword>
<dbReference type="Pfam" id="PF13440">
    <property type="entry name" value="Polysacc_synt_3"/>
    <property type="match status" value="1"/>
</dbReference>
<feature type="transmembrane region" description="Helical" evidence="6">
    <location>
        <begin position="377"/>
        <end position="398"/>
    </location>
</feature>
<feature type="transmembrane region" description="Helical" evidence="6">
    <location>
        <begin position="314"/>
        <end position="338"/>
    </location>
</feature>
<dbReference type="EMBL" id="CP072801">
    <property type="protein sequence ID" value="QTR44880.1"/>
    <property type="molecule type" value="Genomic_DNA"/>
</dbReference>
<evidence type="ECO:0000256" key="6">
    <source>
        <dbReference type="SAM" id="Phobius"/>
    </source>
</evidence>
<feature type="transmembrane region" description="Helical" evidence="6">
    <location>
        <begin position="435"/>
        <end position="453"/>
    </location>
</feature>
<evidence type="ECO:0000256" key="4">
    <source>
        <dbReference type="ARBA" id="ARBA00022989"/>
    </source>
</evidence>
<feature type="transmembrane region" description="Helical" evidence="6">
    <location>
        <begin position="20"/>
        <end position="39"/>
    </location>
</feature>